<organism evidence="2 3">
    <name type="scientific">Nocardia panacis</name>
    <dbReference type="NCBI Taxonomy" id="2340916"/>
    <lineage>
        <taxon>Bacteria</taxon>
        <taxon>Bacillati</taxon>
        <taxon>Actinomycetota</taxon>
        <taxon>Actinomycetes</taxon>
        <taxon>Mycobacteriales</taxon>
        <taxon>Nocardiaceae</taxon>
        <taxon>Nocardia</taxon>
    </lineage>
</organism>
<dbReference type="PANTHER" id="PTHR43162:SF1">
    <property type="entry name" value="PRESTALK A DIFFERENTIATION PROTEIN A"/>
    <property type="match status" value="1"/>
</dbReference>
<dbReference type="Gene3D" id="3.40.50.720">
    <property type="entry name" value="NAD(P)-binding Rossmann-like Domain"/>
    <property type="match status" value="1"/>
</dbReference>
<dbReference type="InterPro" id="IPR036291">
    <property type="entry name" value="NAD(P)-bd_dom_sf"/>
</dbReference>
<reference evidence="2 3" key="1">
    <citation type="submission" date="2018-09" db="EMBL/GenBank/DDBJ databases">
        <title>YIM PH21274 draft genome.</title>
        <authorList>
            <person name="Miao C."/>
        </authorList>
    </citation>
    <scope>NUCLEOTIDE SEQUENCE [LARGE SCALE GENOMIC DNA]</scope>
    <source>
        <strain evidence="2 3">YIM PH 21724</strain>
    </source>
</reference>
<evidence type="ECO:0000259" key="1">
    <source>
        <dbReference type="Pfam" id="PF13460"/>
    </source>
</evidence>
<dbReference type="InterPro" id="IPR016040">
    <property type="entry name" value="NAD(P)-bd_dom"/>
</dbReference>
<protein>
    <submittedName>
        <fullName evidence="2">SDR family NAD(P)-dependent oxidoreductase</fullName>
    </submittedName>
</protein>
<dbReference type="Proteomes" id="UP000266677">
    <property type="component" value="Unassembled WGS sequence"/>
</dbReference>
<feature type="domain" description="NAD(P)-binding" evidence="1">
    <location>
        <begin position="2"/>
        <end position="121"/>
    </location>
</feature>
<dbReference type="AlphaFoldDB" id="A0A3A4KI56"/>
<name>A0A3A4KI56_9NOCA</name>
<dbReference type="EMBL" id="QZFU01000017">
    <property type="protein sequence ID" value="RJO75886.1"/>
    <property type="molecule type" value="Genomic_DNA"/>
</dbReference>
<sequence length="228" mass="24138">MRDIDRVFLLTAGPRLAEYDMCVARAAAGARVRHVVKLSSGRAGDDTATDPIPTWHRAGEAAVRATGVPWTMLRPLGFMSNALHWAGTIIAADTVYAPYPQGRVAAIDPADIAAVAAAVLTGDGHTGQVYTLAGPQALSPAEQTSILGEILDRPLRLVEISPERALADLIEYGVPPEMAEAILALRASALKQFTSIIHPTVQEITGCAPRTFAQWATAHATQFRPGAA</sequence>
<dbReference type="SUPFAM" id="SSF51735">
    <property type="entry name" value="NAD(P)-binding Rossmann-fold domains"/>
    <property type="match status" value="1"/>
</dbReference>
<keyword evidence="3" id="KW-1185">Reference proteome</keyword>
<dbReference type="InterPro" id="IPR051604">
    <property type="entry name" value="Ergot_Alk_Oxidoreductase"/>
</dbReference>
<gene>
    <name evidence="2" type="ORF">D5S18_13475</name>
</gene>
<dbReference type="OrthoDB" id="3510772at2"/>
<evidence type="ECO:0000313" key="2">
    <source>
        <dbReference type="EMBL" id="RJO75886.1"/>
    </source>
</evidence>
<accession>A0A3A4KI56</accession>
<comment type="caution">
    <text evidence="2">The sequence shown here is derived from an EMBL/GenBank/DDBJ whole genome shotgun (WGS) entry which is preliminary data.</text>
</comment>
<dbReference type="PANTHER" id="PTHR43162">
    <property type="match status" value="1"/>
</dbReference>
<evidence type="ECO:0000313" key="3">
    <source>
        <dbReference type="Proteomes" id="UP000266677"/>
    </source>
</evidence>
<proteinExistence type="predicted"/>
<dbReference type="Pfam" id="PF13460">
    <property type="entry name" value="NAD_binding_10"/>
    <property type="match status" value="1"/>
</dbReference>